<feature type="compositionally biased region" description="Low complexity" evidence="1">
    <location>
        <begin position="154"/>
        <end position="177"/>
    </location>
</feature>
<dbReference type="AlphaFoldDB" id="A0AAD7Z3B6"/>
<dbReference type="EMBL" id="JARGEI010000001">
    <property type="protein sequence ID" value="KAJ8736904.1"/>
    <property type="molecule type" value="Genomic_DNA"/>
</dbReference>
<comment type="caution">
    <text evidence="2">The sequence shown here is derived from an EMBL/GenBank/DDBJ whole genome shotgun (WGS) entry which is preliminary data.</text>
</comment>
<feature type="compositionally biased region" description="Low complexity" evidence="1">
    <location>
        <begin position="62"/>
        <end position="76"/>
    </location>
</feature>
<evidence type="ECO:0000313" key="3">
    <source>
        <dbReference type="Proteomes" id="UP001231518"/>
    </source>
</evidence>
<organism evidence="2 3">
    <name type="scientific">Mythimna separata</name>
    <name type="common">Oriental armyworm</name>
    <name type="synonym">Pseudaletia separata</name>
    <dbReference type="NCBI Taxonomy" id="271217"/>
    <lineage>
        <taxon>Eukaryota</taxon>
        <taxon>Metazoa</taxon>
        <taxon>Ecdysozoa</taxon>
        <taxon>Arthropoda</taxon>
        <taxon>Hexapoda</taxon>
        <taxon>Insecta</taxon>
        <taxon>Pterygota</taxon>
        <taxon>Neoptera</taxon>
        <taxon>Endopterygota</taxon>
        <taxon>Lepidoptera</taxon>
        <taxon>Glossata</taxon>
        <taxon>Ditrysia</taxon>
        <taxon>Noctuoidea</taxon>
        <taxon>Noctuidae</taxon>
        <taxon>Noctuinae</taxon>
        <taxon>Hadenini</taxon>
        <taxon>Mythimna</taxon>
    </lineage>
</organism>
<feature type="region of interest" description="Disordered" evidence="1">
    <location>
        <begin position="58"/>
        <end position="198"/>
    </location>
</feature>
<dbReference type="Proteomes" id="UP001231518">
    <property type="component" value="Chromosome 1"/>
</dbReference>
<name>A0AAD7Z3B6_MYTSE</name>
<evidence type="ECO:0000313" key="2">
    <source>
        <dbReference type="EMBL" id="KAJ8736904.1"/>
    </source>
</evidence>
<protein>
    <submittedName>
        <fullName evidence="2">Uncharacterized protein</fullName>
    </submittedName>
</protein>
<dbReference type="PANTHER" id="PTHR24637:SF417">
    <property type="entry name" value="COL_CUTICLE_N DOMAIN-CONTAINING PROTEIN"/>
    <property type="match status" value="1"/>
</dbReference>
<sequence>MSYPEEPKKTYEMSLREMTSLNASSVAKCQQWRNDLLMKTDPHALSSHEIFKEPTLQKFQNQQAAQQSQFGQAGQHGQHGHGHHRHGQHGQHGQHGEHGQHGRHGHQDQHGQHGRHGQHGQQDQHGQHGRHGHSHHGHHGKHGHHGQHGEMGQHSRMGQHGNAAQQGLQAQQGNLCQHGQPTLISQPNQPAVPAQGGQLGPQMLANATVCCDQSNCDRAKLEQYFHEPATPFTLMSTDGCDPQSKKDPAEQYLYCPCGMTRGQLITICCTGRDCDNASKIDEVPMGPPEEKIAKTNFNQTHYKY</sequence>
<evidence type="ECO:0000256" key="1">
    <source>
        <dbReference type="SAM" id="MobiDB-lite"/>
    </source>
</evidence>
<feature type="compositionally biased region" description="Basic residues" evidence="1">
    <location>
        <begin position="127"/>
        <end position="146"/>
    </location>
</feature>
<keyword evidence="3" id="KW-1185">Reference proteome</keyword>
<accession>A0AAD7Z3B6</accession>
<feature type="compositionally biased region" description="Polar residues" evidence="1">
    <location>
        <begin position="179"/>
        <end position="189"/>
    </location>
</feature>
<dbReference type="PANTHER" id="PTHR24637">
    <property type="entry name" value="COLLAGEN"/>
    <property type="match status" value="1"/>
</dbReference>
<gene>
    <name evidence="2" type="ORF">PYW07_000175</name>
</gene>
<feature type="compositionally biased region" description="Basic and acidic residues" evidence="1">
    <location>
        <begin position="94"/>
        <end position="111"/>
    </location>
</feature>
<proteinExistence type="predicted"/>
<feature type="compositionally biased region" description="Basic residues" evidence="1">
    <location>
        <begin position="78"/>
        <end position="89"/>
    </location>
</feature>
<reference evidence="2" key="1">
    <citation type="submission" date="2023-03" db="EMBL/GenBank/DDBJ databases">
        <title>Chromosome-level genomes of two armyworms, Mythimna separata and Mythimna loreyi, provide insights into the biosynthesis and reception of sex pheromones.</title>
        <authorList>
            <person name="Zhao H."/>
        </authorList>
    </citation>
    <scope>NUCLEOTIDE SEQUENCE</scope>
    <source>
        <strain evidence="2">BeijingLab</strain>
        <tissue evidence="2">Pupa</tissue>
    </source>
</reference>